<protein>
    <submittedName>
        <fullName evidence="1">Aminoglycoside phosphotransferase APH(3 )</fullName>
    </submittedName>
</protein>
<dbReference type="SUPFAM" id="SSF56112">
    <property type="entry name" value="Protein kinase-like (PK-like)"/>
    <property type="match status" value="1"/>
</dbReference>
<evidence type="ECO:0000313" key="2">
    <source>
        <dbReference type="Proteomes" id="UP000188533"/>
    </source>
</evidence>
<dbReference type="AlphaFoldDB" id="A0A1Q3EQX0"/>
<name>A0A1Q3EQX0_LENED</name>
<sequence length="115" mass="12635">MRGFLIPFGGLVTIHAIPADALGTSKIEEDMQLVEHGDICARNVLVDESGKVHLIDVGSRTEDYQGDRGALAEMMAELRLKAETEQDETMIDRTLKLLEGTLALQDIITSLEIRA</sequence>
<reference evidence="1 2" key="1">
    <citation type="submission" date="2016-08" db="EMBL/GenBank/DDBJ databases">
        <authorList>
            <consortium name="Lentinula edodes genome sequencing consortium"/>
            <person name="Sakamoto Y."/>
            <person name="Nakade K."/>
            <person name="Sato S."/>
            <person name="Yoshida Y."/>
            <person name="Miyazaki K."/>
            <person name="Natsume S."/>
            <person name="Konno N."/>
        </authorList>
    </citation>
    <scope>NUCLEOTIDE SEQUENCE [LARGE SCALE GENOMIC DNA]</scope>
    <source>
        <strain evidence="1 2">NBRC 111202</strain>
    </source>
</reference>
<dbReference type="Proteomes" id="UP000188533">
    <property type="component" value="Unassembled WGS sequence"/>
</dbReference>
<reference evidence="1 2" key="2">
    <citation type="submission" date="2017-02" db="EMBL/GenBank/DDBJ databases">
        <title>A genome survey and senescence transcriptome analysis in Lentinula edodes.</title>
        <authorList>
            <person name="Sakamoto Y."/>
            <person name="Nakade K."/>
            <person name="Sato S."/>
            <person name="Yoshida Y."/>
            <person name="Miyazaki K."/>
            <person name="Natsume S."/>
            <person name="Konno N."/>
        </authorList>
    </citation>
    <scope>NUCLEOTIDE SEQUENCE [LARGE SCALE GENOMIC DNA]</scope>
    <source>
        <strain evidence="1 2">NBRC 111202</strain>
    </source>
</reference>
<comment type="caution">
    <text evidence="1">The sequence shown here is derived from an EMBL/GenBank/DDBJ whole genome shotgun (WGS) entry which is preliminary data.</text>
</comment>
<gene>
    <name evidence="1" type="ORF">LENED_011764</name>
</gene>
<dbReference type="GO" id="GO:0016740">
    <property type="term" value="F:transferase activity"/>
    <property type="evidence" value="ECO:0007669"/>
    <property type="project" value="UniProtKB-KW"/>
</dbReference>
<dbReference type="InterPro" id="IPR011009">
    <property type="entry name" value="Kinase-like_dom_sf"/>
</dbReference>
<organism evidence="1 2">
    <name type="scientific">Lentinula edodes</name>
    <name type="common">Shiitake mushroom</name>
    <name type="synonym">Lentinus edodes</name>
    <dbReference type="NCBI Taxonomy" id="5353"/>
    <lineage>
        <taxon>Eukaryota</taxon>
        <taxon>Fungi</taxon>
        <taxon>Dikarya</taxon>
        <taxon>Basidiomycota</taxon>
        <taxon>Agaricomycotina</taxon>
        <taxon>Agaricomycetes</taxon>
        <taxon>Agaricomycetidae</taxon>
        <taxon>Agaricales</taxon>
        <taxon>Marasmiineae</taxon>
        <taxon>Omphalotaceae</taxon>
        <taxon>Lentinula</taxon>
    </lineage>
</organism>
<keyword evidence="2" id="KW-1185">Reference proteome</keyword>
<proteinExistence type="predicted"/>
<accession>A0A1Q3EQX0</accession>
<dbReference type="EMBL" id="BDGU01001132">
    <property type="protein sequence ID" value="GAW09600.1"/>
    <property type="molecule type" value="Genomic_DNA"/>
</dbReference>
<evidence type="ECO:0000313" key="1">
    <source>
        <dbReference type="EMBL" id="GAW09600.1"/>
    </source>
</evidence>
<keyword evidence="1" id="KW-0808">Transferase</keyword>